<protein>
    <submittedName>
        <fullName evidence="1">Putative chitinase</fullName>
    </submittedName>
</protein>
<dbReference type="InterPro" id="IPR023346">
    <property type="entry name" value="Lysozyme-like_dom_sf"/>
</dbReference>
<dbReference type="EMBL" id="FMAF01000006">
    <property type="protein sequence ID" value="SCB30181.1"/>
    <property type="molecule type" value="Genomic_DNA"/>
</dbReference>
<dbReference type="Gene3D" id="1.10.530.10">
    <property type="match status" value="1"/>
</dbReference>
<dbReference type="PANTHER" id="PTHR34408">
    <property type="entry name" value="FAMILY PROTEIN, PUTATIVE-RELATED"/>
    <property type="match status" value="1"/>
</dbReference>
<dbReference type="Proteomes" id="UP000199205">
    <property type="component" value="Unassembled WGS sequence"/>
</dbReference>
<dbReference type="OrthoDB" id="3078754at2"/>
<gene>
    <name evidence="1" type="ORF">GA0061101_10672</name>
</gene>
<evidence type="ECO:0000313" key="1">
    <source>
        <dbReference type="EMBL" id="SCB30181.1"/>
    </source>
</evidence>
<organism evidence="1 2">
    <name type="scientific">Rhizobium lusitanum</name>
    <dbReference type="NCBI Taxonomy" id="293958"/>
    <lineage>
        <taxon>Bacteria</taxon>
        <taxon>Pseudomonadati</taxon>
        <taxon>Pseudomonadota</taxon>
        <taxon>Alphaproteobacteria</taxon>
        <taxon>Hyphomicrobiales</taxon>
        <taxon>Rhizobiaceae</taxon>
        <taxon>Rhizobium/Agrobacterium group</taxon>
        <taxon>Rhizobium</taxon>
    </lineage>
</organism>
<dbReference type="PANTHER" id="PTHR34408:SF1">
    <property type="entry name" value="GLYCOSYL HYDROLASE FAMILY 19 DOMAIN-CONTAINING PROTEIN HI_1415"/>
    <property type="match status" value="1"/>
</dbReference>
<name>A0A1C3VQW7_9HYPH</name>
<reference evidence="1 2" key="1">
    <citation type="submission" date="2016-08" db="EMBL/GenBank/DDBJ databases">
        <authorList>
            <person name="Seilhamer J.J."/>
        </authorList>
    </citation>
    <scope>NUCLEOTIDE SEQUENCE [LARGE SCALE GENOMIC DNA]</scope>
    <source>
        <strain evidence="1 2">P1-7</strain>
    </source>
</reference>
<evidence type="ECO:0000313" key="2">
    <source>
        <dbReference type="Proteomes" id="UP000199205"/>
    </source>
</evidence>
<accession>A0A1C3VQW7</accession>
<dbReference type="InterPro" id="IPR052354">
    <property type="entry name" value="Cell_Wall_Dynamics_Protein"/>
</dbReference>
<dbReference type="SUPFAM" id="SSF53955">
    <property type="entry name" value="Lysozyme-like"/>
    <property type="match status" value="1"/>
</dbReference>
<dbReference type="AlphaFoldDB" id="A0A1C3VQW7"/>
<dbReference type="RefSeq" id="WP_092573947.1">
    <property type="nucleotide sequence ID" value="NZ_FMAF01000006.1"/>
</dbReference>
<proteinExistence type="predicted"/>
<sequence length="217" mass="23562">MDRSKFFDAVRSPVFGGKISQTQVNGIEAILDAVDANDVTDLRQVAYILATPMIETGGSFVPIVENLNYSADGLRATFPKYFTASQAAAYARQPQRIANHAYANRMGNGNEASGDGWRNRGRGFVQITGHDNYAKFSKILGIDLVGNPDLALSDDIAAKIIVIGMRDGIFTGHKLSNYFEPGSADWVGARYIVNGQDKAQQIANFGRQFYTGLKSAA</sequence>